<evidence type="ECO:0000313" key="10">
    <source>
        <dbReference type="Proteomes" id="UP000595332"/>
    </source>
</evidence>
<dbReference type="Gene3D" id="3.90.226.10">
    <property type="entry name" value="2-enoyl-CoA Hydratase, Chain A, domain 1"/>
    <property type="match status" value="1"/>
</dbReference>
<dbReference type="InterPro" id="IPR014748">
    <property type="entry name" value="Enoyl-CoA_hydra_C"/>
</dbReference>
<dbReference type="InterPro" id="IPR001753">
    <property type="entry name" value="Enoyl-CoA_hydra/iso"/>
</dbReference>
<evidence type="ECO:0000256" key="2">
    <source>
        <dbReference type="ARBA" id="ARBA00005005"/>
    </source>
</evidence>
<dbReference type="Pfam" id="PF00378">
    <property type="entry name" value="ECH_1"/>
    <property type="match status" value="1"/>
</dbReference>
<evidence type="ECO:0000256" key="4">
    <source>
        <dbReference type="ARBA" id="ARBA00022832"/>
    </source>
</evidence>
<reference evidence="9 10" key="1">
    <citation type="journal article" date="2008" name="Int. J. Syst. Evol. Microbiol.">
        <title>Neptunomonas japonica sp. nov., an Osedax japonicus symbiont-like bacterium isolated from sediment adjacent to sperm whale carcasses off Kagoshima, Japan.</title>
        <authorList>
            <person name="Miyazaki M."/>
            <person name="Nogi Y."/>
            <person name="Fujiwara Y."/>
            <person name="Kawato M."/>
            <person name="Kubokawa K."/>
            <person name="Horikoshi K."/>
        </authorList>
    </citation>
    <scope>NUCLEOTIDE SEQUENCE [LARGE SCALE GENOMIC DNA]</scope>
    <source>
        <strain evidence="9 10">JAMM 1380</strain>
    </source>
</reference>
<keyword evidence="7" id="KW-0576">Peroxisome</keyword>
<dbReference type="GO" id="GO:0016853">
    <property type="term" value="F:isomerase activity"/>
    <property type="evidence" value="ECO:0007669"/>
    <property type="project" value="UniProtKB-KW"/>
</dbReference>
<keyword evidence="9" id="KW-0456">Lyase</keyword>
<comment type="subcellular location">
    <subcellularLocation>
        <location evidence="1">Peroxisome</location>
    </subcellularLocation>
</comment>
<proteinExistence type="inferred from homology"/>
<keyword evidence="10" id="KW-1185">Reference proteome</keyword>
<dbReference type="CDD" id="cd06558">
    <property type="entry name" value="crotonase-like"/>
    <property type="match status" value="1"/>
</dbReference>
<dbReference type="NCBIfam" id="NF004794">
    <property type="entry name" value="PRK06142.1"/>
    <property type="match status" value="1"/>
</dbReference>
<dbReference type="EMBL" id="AP014546">
    <property type="protein sequence ID" value="BBB30658.1"/>
    <property type="molecule type" value="Genomic_DNA"/>
</dbReference>
<gene>
    <name evidence="9" type="primary">paaF</name>
    <name evidence="9" type="ORF">NEJAP_2715</name>
</gene>
<dbReference type="GO" id="GO:0006635">
    <property type="term" value="P:fatty acid beta-oxidation"/>
    <property type="evidence" value="ECO:0007669"/>
    <property type="project" value="UniProtKB-UniPathway"/>
</dbReference>
<protein>
    <submittedName>
        <fullName evidence="9">Enoyl-CoA hydratase</fullName>
        <ecNumber evidence="9">4.2.1.17</ecNumber>
    </submittedName>
</protein>
<dbReference type="FunFam" id="1.10.12.10:FF:000004">
    <property type="entry name" value="Delta3,5-delta2,4-dienoyl-CoA isomerase"/>
    <property type="match status" value="1"/>
</dbReference>
<dbReference type="FunFam" id="3.90.226.10:FF:000024">
    <property type="entry name" value="Delta3,5-delta2,4-dienoyl-CoA isomerase"/>
    <property type="match status" value="1"/>
</dbReference>
<evidence type="ECO:0000256" key="6">
    <source>
        <dbReference type="ARBA" id="ARBA00023098"/>
    </source>
</evidence>
<dbReference type="Proteomes" id="UP000595332">
    <property type="component" value="Chromosome"/>
</dbReference>
<dbReference type="InterPro" id="IPR045002">
    <property type="entry name" value="Ech1-like"/>
</dbReference>
<evidence type="ECO:0000256" key="1">
    <source>
        <dbReference type="ARBA" id="ARBA00004275"/>
    </source>
</evidence>
<keyword evidence="4" id="KW-0276">Fatty acid metabolism</keyword>
<sequence length="280" mass="31001">MSYQTFDLMVNEKIAHLQLNRPEAYNSMSREFWREFPDAIRALDTTAEARVLVISSTGKHFCAGMDLAVFTQPDPDMFQGEAGRRAEGMRRLVQQLQACFSVLEEVRMPVLIAVQGGCIGGALDLVCASDMRYCTQDAFFTVKETELGMTADLGTLQRLPQLIAPGLARELAYTGRKMLAAEALTSGFVNEVFDDPDQMLTGVMQIAELISQRSPLAVTGCKQMINYARDHSTADSLSYMATWQAGMFQPADMMQTFAAKMSGKQPDFEGLRPIKAAFTE</sequence>
<accession>A0A7R6PW26</accession>
<comment type="pathway">
    <text evidence="2">Lipid metabolism; fatty acid beta-oxidation.</text>
</comment>
<dbReference type="AlphaFoldDB" id="A0A7R6PW26"/>
<keyword evidence="6" id="KW-0443">Lipid metabolism</keyword>
<dbReference type="EC" id="4.2.1.17" evidence="9"/>
<dbReference type="KEGG" id="njp:NEJAP_2715"/>
<keyword evidence="5" id="KW-0007">Acetylation</keyword>
<dbReference type="Gene3D" id="1.10.12.10">
    <property type="entry name" value="Lyase 2-enoyl-coa Hydratase, Chain A, domain 2"/>
    <property type="match status" value="1"/>
</dbReference>
<dbReference type="GO" id="GO:0005737">
    <property type="term" value="C:cytoplasm"/>
    <property type="evidence" value="ECO:0007669"/>
    <property type="project" value="UniProtKB-ARBA"/>
</dbReference>
<dbReference type="GO" id="GO:0004300">
    <property type="term" value="F:enoyl-CoA hydratase activity"/>
    <property type="evidence" value="ECO:0007669"/>
    <property type="project" value="UniProtKB-EC"/>
</dbReference>
<keyword evidence="8" id="KW-0413">Isomerase</keyword>
<dbReference type="PANTHER" id="PTHR43149:SF3">
    <property type="entry name" value="DELTA(3,5)-DELTA(2,4)-DIENOYL-COA ISOMERASE, PEROXISOMAL-LIKE"/>
    <property type="match status" value="1"/>
</dbReference>
<dbReference type="UniPathway" id="UPA00659"/>
<evidence type="ECO:0000256" key="3">
    <source>
        <dbReference type="ARBA" id="ARBA00005254"/>
    </source>
</evidence>
<evidence type="ECO:0000256" key="7">
    <source>
        <dbReference type="ARBA" id="ARBA00023140"/>
    </source>
</evidence>
<organism evidence="9 10">
    <name type="scientific">Neptunomonas japonica JAMM 1380</name>
    <dbReference type="NCBI Taxonomy" id="1441457"/>
    <lineage>
        <taxon>Bacteria</taxon>
        <taxon>Pseudomonadati</taxon>
        <taxon>Pseudomonadota</taxon>
        <taxon>Gammaproteobacteria</taxon>
        <taxon>Oceanospirillales</taxon>
        <taxon>Oceanospirillaceae</taxon>
        <taxon>Neptunomonas</taxon>
    </lineage>
</organism>
<evidence type="ECO:0000256" key="8">
    <source>
        <dbReference type="ARBA" id="ARBA00023235"/>
    </source>
</evidence>
<name>A0A7R6PW26_9GAMM</name>
<dbReference type="SUPFAM" id="SSF52096">
    <property type="entry name" value="ClpP/crotonase"/>
    <property type="match status" value="1"/>
</dbReference>
<dbReference type="PANTHER" id="PTHR43149">
    <property type="entry name" value="ENOYL-COA HYDRATASE"/>
    <property type="match status" value="1"/>
</dbReference>
<dbReference type="InterPro" id="IPR029045">
    <property type="entry name" value="ClpP/crotonase-like_dom_sf"/>
</dbReference>
<comment type="similarity">
    <text evidence="3">Belongs to the enoyl-CoA hydratase/isomerase family.</text>
</comment>
<evidence type="ECO:0000313" key="9">
    <source>
        <dbReference type="EMBL" id="BBB30658.1"/>
    </source>
</evidence>
<dbReference type="RefSeq" id="WP_201347822.1">
    <property type="nucleotide sequence ID" value="NZ_AP014546.1"/>
</dbReference>
<evidence type="ECO:0000256" key="5">
    <source>
        <dbReference type="ARBA" id="ARBA00022990"/>
    </source>
</evidence>